<protein>
    <submittedName>
        <fullName evidence="1">Uncharacterized protein</fullName>
    </submittedName>
</protein>
<dbReference type="EMBL" id="JAIWYP010000001">
    <property type="protein sequence ID" value="KAH3896799.1"/>
    <property type="molecule type" value="Genomic_DNA"/>
</dbReference>
<evidence type="ECO:0000313" key="2">
    <source>
        <dbReference type="Proteomes" id="UP000828390"/>
    </source>
</evidence>
<proteinExistence type="predicted"/>
<name>A0A9D4NN30_DREPO</name>
<sequence length="70" mass="7543">MSDLYVSLFAVILAPTSWKFAFVNLASTPAPSSMFTFQPFFTSAWTAVGEMATLLSLGKLSLGTPTESFL</sequence>
<reference evidence="1" key="1">
    <citation type="journal article" date="2019" name="bioRxiv">
        <title>The Genome of the Zebra Mussel, Dreissena polymorpha: A Resource for Invasive Species Research.</title>
        <authorList>
            <person name="McCartney M.A."/>
            <person name="Auch B."/>
            <person name="Kono T."/>
            <person name="Mallez S."/>
            <person name="Zhang Y."/>
            <person name="Obille A."/>
            <person name="Becker A."/>
            <person name="Abrahante J.E."/>
            <person name="Garbe J."/>
            <person name="Badalamenti J.P."/>
            <person name="Herman A."/>
            <person name="Mangelson H."/>
            <person name="Liachko I."/>
            <person name="Sullivan S."/>
            <person name="Sone E.D."/>
            <person name="Koren S."/>
            <person name="Silverstein K.A.T."/>
            <person name="Beckman K.B."/>
            <person name="Gohl D.M."/>
        </authorList>
    </citation>
    <scope>NUCLEOTIDE SEQUENCE</scope>
    <source>
        <strain evidence="1">Duluth1</strain>
        <tissue evidence="1">Whole animal</tissue>
    </source>
</reference>
<comment type="caution">
    <text evidence="1">The sequence shown here is derived from an EMBL/GenBank/DDBJ whole genome shotgun (WGS) entry which is preliminary data.</text>
</comment>
<keyword evidence="2" id="KW-1185">Reference proteome</keyword>
<dbReference type="AlphaFoldDB" id="A0A9D4NN30"/>
<gene>
    <name evidence="1" type="ORF">DPMN_020980</name>
</gene>
<evidence type="ECO:0000313" key="1">
    <source>
        <dbReference type="EMBL" id="KAH3896799.1"/>
    </source>
</evidence>
<dbReference type="Proteomes" id="UP000828390">
    <property type="component" value="Unassembled WGS sequence"/>
</dbReference>
<accession>A0A9D4NN30</accession>
<reference evidence="1" key="2">
    <citation type="submission" date="2020-11" db="EMBL/GenBank/DDBJ databases">
        <authorList>
            <person name="McCartney M.A."/>
            <person name="Auch B."/>
            <person name="Kono T."/>
            <person name="Mallez S."/>
            <person name="Becker A."/>
            <person name="Gohl D.M."/>
            <person name="Silverstein K.A.T."/>
            <person name="Koren S."/>
            <person name="Bechman K.B."/>
            <person name="Herman A."/>
            <person name="Abrahante J.E."/>
            <person name="Garbe J."/>
        </authorList>
    </citation>
    <scope>NUCLEOTIDE SEQUENCE</scope>
    <source>
        <strain evidence="1">Duluth1</strain>
        <tissue evidence="1">Whole animal</tissue>
    </source>
</reference>
<organism evidence="1 2">
    <name type="scientific">Dreissena polymorpha</name>
    <name type="common">Zebra mussel</name>
    <name type="synonym">Mytilus polymorpha</name>
    <dbReference type="NCBI Taxonomy" id="45954"/>
    <lineage>
        <taxon>Eukaryota</taxon>
        <taxon>Metazoa</taxon>
        <taxon>Spiralia</taxon>
        <taxon>Lophotrochozoa</taxon>
        <taxon>Mollusca</taxon>
        <taxon>Bivalvia</taxon>
        <taxon>Autobranchia</taxon>
        <taxon>Heteroconchia</taxon>
        <taxon>Euheterodonta</taxon>
        <taxon>Imparidentia</taxon>
        <taxon>Neoheterodontei</taxon>
        <taxon>Myida</taxon>
        <taxon>Dreissenoidea</taxon>
        <taxon>Dreissenidae</taxon>
        <taxon>Dreissena</taxon>
    </lineage>
</organism>